<reference evidence="6 7" key="1">
    <citation type="submission" date="2019-12" db="EMBL/GenBank/DDBJ databases">
        <title>Snethiella sp. nov. sp. isolated from sea sand.</title>
        <authorList>
            <person name="Kim J."/>
            <person name="Jeong S.E."/>
            <person name="Jung H.S."/>
            <person name="Jeon C.O."/>
        </authorList>
    </citation>
    <scope>NUCLEOTIDE SEQUENCE [LARGE SCALE GENOMIC DNA]</scope>
    <source>
        <strain evidence="6 7">DP05</strain>
    </source>
</reference>
<keyword evidence="3" id="KW-0238">DNA-binding</keyword>
<dbReference type="EMBL" id="WTUW01000002">
    <property type="protein sequence ID" value="MZR31564.1"/>
    <property type="molecule type" value="Genomic_DNA"/>
</dbReference>
<dbReference type="Gene3D" id="1.10.10.10">
    <property type="entry name" value="Winged helix-like DNA-binding domain superfamily/Winged helix DNA-binding domain"/>
    <property type="match status" value="1"/>
</dbReference>
<dbReference type="Pfam" id="PF03466">
    <property type="entry name" value="LysR_substrate"/>
    <property type="match status" value="1"/>
</dbReference>
<sequence>MDELTSIRTFLRVVESGSFSSVARQQNTTASSIARHIDALEKNLGVRLLNRTTRAQSMTEVGQMYHNRMVEIVRKLDNINSYASAYQSEIKGVLKVQLRTSIATEVIIPQISKFLDSNPDLRIDIELNDEQIDLVKNQIDVAVWLGKLEDSNIIARQLSSSNRVVCSSPDYFQKHGEPAHPTDLKSHNCLVYSATNYESTWRFSKGSEVIKVDVSGNLKTDHSTALMKAALHGVGIAVVPEWVVKRAIEQGDLRVVLQDFEVKPTEQDTALYAVFPHGQLVPPKTRAFVDFLVSLFSHNKLKVIDRSS</sequence>
<dbReference type="RefSeq" id="WP_161316056.1">
    <property type="nucleotide sequence ID" value="NZ_WTUW01000002.1"/>
</dbReference>
<evidence type="ECO:0000256" key="1">
    <source>
        <dbReference type="ARBA" id="ARBA00009437"/>
    </source>
</evidence>
<dbReference type="FunFam" id="3.40.190.290:FF:000001">
    <property type="entry name" value="Transcriptional regulator, LysR family"/>
    <property type="match status" value="1"/>
</dbReference>
<gene>
    <name evidence="6" type="ORF">GQE98_13060</name>
</gene>
<evidence type="ECO:0000259" key="5">
    <source>
        <dbReference type="PROSITE" id="PS50931"/>
    </source>
</evidence>
<evidence type="ECO:0000313" key="7">
    <source>
        <dbReference type="Proteomes" id="UP000476030"/>
    </source>
</evidence>
<accession>A0A6L8WAA9</accession>
<evidence type="ECO:0000256" key="2">
    <source>
        <dbReference type="ARBA" id="ARBA00023015"/>
    </source>
</evidence>
<dbReference type="InterPro" id="IPR036388">
    <property type="entry name" value="WH-like_DNA-bd_sf"/>
</dbReference>
<dbReference type="PANTHER" id="PTHR30537">
    <property type="entry name" value="HTH-TYPE TRANSCRIPTIONAL REGULATOR"/>
    <property type="match status" value="1"/>
</dbReference>
<keyword evidence="2" id="KW-0805">Transcription regulation</keyword>
<dbReference type="FunFam" id="1.10.10.10:FF:000001">
    <property type="entry name" value="LysR family transcriptional regulator"/>
    <property type="match status" value="1"/>
</dbReference>
<keyword evidence="7" id="KW-1185">Reference proteome</keyword>
<dbReference type="Pfam" id="PF00126">
    <property type="entry name" value="HTH_1"/>
    <property type="match status" value="1"/>
</dbReference>
<evidence type="ECO:0000256" key="3">
    <source>
        <dbReference type="ARBA" id="ARBA00023125"/>
    </source>
</evidence>
<keyword evidence="4" id="KW-0804">Transcription</keyword>
<evidence type="ECO:0000256" key="4">
    <source>
        <dbReference type="ARBA" id="ARBA00023163"/>
    </source>
</evidence>
<dbReference type="InterPro" id="IPR036390">
    <property type="entry name" value="WH_DNA-bd_sf"/>
</dbReference>
<protein>
    <submittedName>
        <fullName evidence="6">LysR family transcriptional regulator</fullName>
    </submittedName>
</protein>
<dbReference type="SUPFAM" id="SSF46785">
    <property type="entry name" value="Winged helix' DNA-binding domain"/>
    <property type="match status" value="1"/>
</dbReference>
<dbReference type="InterPro" id="IPR005119">
    <property type="entry name" value="LysR_subst-bd"/>
</dbReference>
<dbReference type="AlphaFoldDB" id="A0A6L8WAA9"/>
<evidence type="ECO:0000313" key="6">
    <source>
        <dbReference type="EMBL" id="MZR31564.1"/>
    </source>
</evidence>
<dbReference type="GO" id="GO:0003677">
    <property type="term" value="F:DNA binding"/>
    <property type="evidence" value="ECO:0007669"/>
    <property type="project" value="UniProtKB-KW"/>
</dbReference>
<comment type="caution">
    <text evidence="6">The sequence shown here is derived from an EMBL/GenBank/DDBJ whole genome shotgun (WGS) entry which is preliminary data.</text>
</comment>
<proteinExistence type="inferred from homology"/>
<feature type="domain" description="HTH lysR-type" evidence="5">
    <location>
        <begin position="1"/>
        <end position="59"/>
    </location>
</feature>
<dbReference type="CDD" id="cd08422">
    <property type="entry name" value="PBP2_CrgA_like"/>
    <property type="match status" value="1"/>
</dbReference>
<dbReference type="SUPFAM" id="SSF53850">
    <property type="entry name" value="Periplasmic binding protein-like II"/>
    <property type="match status" value="1"/>
</dbReference>
<dbReference type="PROSITE" id="PS50931">
    <property type="entry name" value="HTH_LYSR"/>
    <property type="match status" value="1"/>
</dbReference>
<organism evidence="6 7">
    <name type="scientific">Sneathiella litorea</name>
    <dbReference type="NCBI Taxonomy" id="2606216"/>
    <lineage>
        <taxon>Bacteria</taxon>
        <taxon>Pseudomonadati</taxon>
        <taxon>Pseudomonadota</taxon>
        <taxon>Alphaproteobacteria</taxon>
        <taxon>Sneathiellales</taxon>
        <taxon>Sneathiellaceae</taxon>
        <taxon>Sneathiella</taxon>
    </lineage>
</organism>
<dbReference type="InterPro" id="IPR058163">
    <property type="entry name" value="LysR-type_TF_proteobact-type"/>
</dbReference>
<comment type="similarity">
    <text evidence="1">Belongs to the LysR transcriptional regulatory family.</text>
</comment>
<name>A0A6L8WAA9_9PROT</name>
<dbReference type="GO" id="GO:0003700">
    <property type="term" value="F:DNA-binding transcription factor activity"/>
    <property type="evidence" value="ECO:0007669"/>
    <property type="project" value="InterPro"/>
</dbReference>
<dbReference type="InterPro" id="IPR000847">
    <property type="entry name" value="LysR_HTH_N"/>
</dbReference>
<dbReference type="PANTHER" id="PTHR30537:SF5">
    <property type="entry name" value="HTH-TYPE TRANSCRIPTIONAL ACTIVATOR TTDR-RELATED"/>
    <property type="match status" value="1"/>
</dbReference>
<dbReference type="Proteomes" id="UP000476030">
    <property type="component" value="Unassembled WGS sequence"/>
</dbReference>
<dbReference type="Gene3D" id="3.40.190.290">
    <property type="match status" value="1"/>
</dbReference>